<evidence type="ECO:0000313" key="4">
    <source>
        <dbReference type="Proteomes" id="UP000219167"/>
    </source>
</evidence>
<keyword evidence="1" id="KW-0812">Transmembrane</keyword>
<accession>A0A285UPE1</accession>
<gene>
    <name evidence="3" type="ORF">SAMN05892877_111197</name>
</gene>
<organism evidence="3 4">
    <name type="scientific">Rhizobium subbaraonis</name>
    <dbReference type="NCBI Taxonomy" id="908946"/>
    <lineage>
        <taxon>Bacteria</taxon>
        <taxon>Pseudomonadati</taxon>
        <taxon>Pseudomonadota</taxon>
        <taxon>Alphaproteobacteria</taxon>
        <taxon>Hyphomicrobiales</taxon>
        <taxon>Rhizobiaceae</taxon>
        <taxon>Rhizobium/Agrobacterium group</taxon>
        <taxon>Rhizobium</taxon>
    </lineage>
</organism>
<keyword evidence="1" id="KW-1133">Transmembrane helix</keyword>
<dbReference type="Proteomes" id="UP000219167">
    <property type="component" value="Unassembled WGS sequence"/>
</dbReference>
<evidence type="ECO:0000313" key="3">
    <source>
        <dbReference type="EMBL" id="SOC43689.1"/>
    </source>
</evidence>
<proteinExistence type="predicted"/>
<evidence type="ECO:0000256" key="1">
    <source>
        <dbReference type="SAM" id="Phobius"/>
    </source>
</evidence>
<keyword evidence="1" id="KW-0472">Membrane</keyword>
<dbReference type="InterPro" id="IPR003848">
    <property type="entry name" value="DUF218"/>
</dbReference>
<dbReference type="GO" id="GO:0005886">
    <property type="term" value="C:plasma membrane"/>
    <property type="evidence" value="ECO:0007669"/>
    <property type="project" value="TreeGrafter"/>
</dbReference>
<feature type="domain" description="DUF218" evidence="2">
    <location>
        <begin position="68"/>
        <end position="207"/>
    </location>
</feature>
<sequence>MATMDETRHLTQKDGQPARKRWRIRPIRRFVRVFLAFLLVFCGSMLGGFLYFAETIAAMETPRNPRADAIVVLTGGFQRIDQAIGLLKQGAGKRLLISGANPSTSGTQIRKFTQSSTSLFDCCVDIGYDAMDTIGNANETAQWISDHGYRSVLVVTNNYHMPRSLLELRRSDAETEFVSYPVINSDLRNGSWLGEPHVMKAMLSEYVKYSAALVRDMIGAGTASGLRRDAQTHAALVEEN</sequence>
<evidence type="ECO:0000259" key="2">
    <source>
        <dbReference type="Pfam" id="PF02698"/>
    </source>
</evidence>
<dbReference type="GO" id="GO:0000270">
    <property type="term" value="P:peptidoglycan metabolic process"/>
    <property type="evidence" value="ECO:0007669"/>
    <property type="project" value="TreeGrafter"/>
</dbReference>
<dbReference type="CDD" id="cd06259">
    <property type="entry name" value="YdcF-like"/>
    <property type="match status" value="1"/>
</dbReference>
<protein>
    <submittedName>
        <fullName evidence="3">Uncharacterized SAM-binding protein YcdF</fullName>
    </submittedName>
</protein>
<dbReference type="Pfam" id="PF02698">
    <property type="entry name" value="DUF218"/>
    <property type="match status" value="1"/>
</dbReference>
<feature type="transmembrane region" description="Helical" evidence="1">
    <location>
        <begin position="30"/>
        <end position="53"/>
    </location>
</feature>
<reference evidence="3 4" key="1">
    <citation type="submission" date="2017-08" db="EMBL/GenBank/DDBJ databases">
        <authorList>
            <person name="de Groot N.N."/>
        </authorList>
    </citation>
    <scope>NUCLEOTIDE SEQUENCE [LARGE SCALE GENOMIC DNA]</scope>
    <source>
        <strain evidence="3 4">JC85</strain>
    </source>
</reference>
<name>A0A285UPE1_9HYPH</name>
<dbReference type="AlphaFoldDB" id="A0A285UPE1"/>
<keyword evidence="4" id="KW-1185">Reference proteome</keyword>
<dbReference type="PANTHER" id="PTHR30336">
    <property type="entry name" value="INNER MEMBRANE PROTEIN, PROBABLE PERMEASE"/>
    <property type="match status" value="1"/>
</dbReference>
<dbReference type="PANTHER" id="PTHR30336:SF4">
    <property type="entry name" value="ENVELOPE BIOGENESIS FACTOR ELYC"/>
    <property type="match status" value="1"/>
</dbReference>
<dbReference type="InterPro" id="IPR051599">
    <property type="entry name" value="Cell_Envelope_Assoc"/>
</dbReference>
<dbReference type="GO" id="GO:0043164">
    <property type="term" value="P:Gram-negative-bacterium-type cell wall biogenesis"/>
    <property type="evidence" value="ECO:0007669"/>
    <property type="project" value="TreeGrafter"/>
</dbReference>
<dbReference type="EMBL" id="OBQD01000011">
    <property type="protein sequence ID" value="SOC43689.1"/>
    <property type="molecule type" value="Genomic_DNA"/>
</dbReference>